<dbReference type="PRINTS" id="PR00359">
    <property type="entry name" value="BP450"/>
</dbReference>
<dbReference type="Proteomes" id="UP000011200">
    <property type="component" value="Chromosome"/>
</dbReference>
<sequence>MSTDIGFDPYDSERTDALSPRRVRSMKPFLEQTVAGLLQRFADNGGGDFVRDVALPLPLLVLTELVGFTTDTVRQFREITEDMWKHLGAEADDVDFTGARRQIYDLMRAELRRERPADGFIASLRDAEIDGRALTEDEQISVLATLAVAGHETTMNSASTLVHLLVEHPDRQDRLRRNPELASRYVEEMLRHRSPRTELRPPGHLSGHHRRPSVRRGRHRPAVVRRSQPRSGSVRRPGPLRP</sequence>
<keyword evidence="5" id="KW-0408">Iron</keyword>
<feature type="compositionally biased region" description="Basic residues" evidence="7">
    <location>
        <begin position="206"/>
        <end position="223"/>
    </location>
</feature>
<evidence type="ECO:0000256" key="1">
    <source>
        <dbReference type="ARBA" id="ARBA00010617"/>
    </source>
</evidence>
<dbReference type="GO" id="GO:0004497">
    <property type="term" value="F:monooxygenase activity"/>
    <property type="evidence" value="ECO:0007669"/>
    <property type="project" value="UniProtKB-KW"/>
</dbReference>
<dbReference type="PANTHER" id="PTHR46696">
    <property type="entry name" value="P450, PUTATIVE (EUROFUNG)-RELATED"/>
    <property type="match status" value="1"/>
</dbReference>
<keyword evidence="4" id="KW-0560">Oxidoreductase</keyword>
<dbReference type="InterPro" id="IPR001128">
    <property type="entry name" value="Cyt_P450"/>
</dbReference>
<dbReference type="Gene3D" id="1.10.630.10">
    <property type="entry name" value="Cytochrome P450"/>
    <property type="match status" value="1"/>
</dbReference>
<keyword evidence="3" id="KW-0479">Metal-binding</keyword>
<keyword evidence="6" id="KW-0503">Monooxygenase</keyword>
<dbReference type="PANTHER" id="PTHR46696:SF1">
    <property type="entry name" value="CYTOCHROME P450 YJIB-RELATED"/>
    <property type="match status" value="1"/>
</dbReference>
<accession>A0A2U9Q0P0</accession>
<organism evidence="8 9">
    <name type="scientific">Mycolicibacterium smegmatis (strain MKD8)</name>
    <name type="common">Mycobacterium smegmatis</name>
    <dbReference type="NCBI Taxonomy" id="1214915"/>
    <lineage>
        <taxon>Bacteria</taxon>
        <taxon>Bacillati</taxon>
        <taxon>Actinomycetota</taxon>
        <taxon>Actinomycetes</taxon>
        <taxon>Mycobacteriales</taxon>
        <taxon>Mycobacteriaceae</taxon>
        <taxon>Mycolicibacterium</taxon>
    </lineage>
</organism>
<evidence type="ECO:0000256" key="3">
    <source>
        <dbReference type="ARBA" id="ARBA00022723"/>
    </source>
</evidence>
<keyword evidence="2" id="KW-0349">Heme</keyword>
<dbReference type="Pfam" id="PF00067">
    <property type="entry name" value="p450"/>
    <property type="match status" value="1"/>
</dbReference>
<protein>
    <submittedName>
        <fullName evidence="8">Cytochrome P450</fullName>
    </submittedName>
</protein>
<gene>
    <name evidence="8" type="ORF">D806_066810</name>
</gene>
<dbReference type="GO" id="GO:0020037">
    <property type="term" value="F:heme binding"/>
    <property type="evidence" value="ECO:0007669"/>
    <property type="project" value="InterPro"/>
</dbReference>
<dbReference type="GO" id="GO:0005506">
    <property type="term" value="F:iron ion binding"/>
    <property type="evidence" value="ECO:0007669"/>
    <property type="project" value="InterPro"/>
</dbReference>
<evidence type="ECO:0000256" key="5">
    <source>
        <dbReference type="ARBA" id="ARBA00023004"/>
    </source>
</evidence>
<reference evidence="8 9" key="1">
    <citation type="journal article" date="2013" name="Genome Announc.">
        <title>Draft genome sequence of MKD8, a conjugal recipient Mycobacterium smegmatis strain.</title>
        <authorList>
            <person name="Gray T.A."/>
            <person name="Palumbo M.J."/>
            <person name="Derbyshire K.M."/>
        </authorList>
    </citation>
    <scope>NUCLEOTIDE SEQUENCE [LARGE SCALE GENOMIC DNA]</scope>
    <source>
        <strain evidence="8 9">MKD8</strain>
    </source>
</reference>
<dbReference type="RefSeq" id="WP_003898221.1">
    <property type="nucleotide sequence ID" value="NZ_CP027541.1"/>
</dbReference>
<dbReference type="InterPro" id="IPR036396">
    <property type="entry name" value="Cyt_P450_sf"/>
</dbReference>
<reference evidence="9" key="2">
    <citation type="submission" date="2018-03" db="EMBL/GenBank/DDBJ databases">
        <authorList>
            <person name="Derbyshire K."/>
            <person name="Gray T.A."/>
            <person name="Champion M."/>
        </authorList>
    </citation>
    <scope>NUCLEOTIDE SEQUENCE [LARGE SCALE GENOMIC DNA]</scope>
    <source>
        <strain evidence="9">MKD8</strain>
    </source>
</reference>
<proteinExistence type="inferred from homology"/>
<feature type="compositionally biased region" description="Basic and acidic residues" evidence="7">
    <location>
        <begin position="187"/>
        <end position="201"/>
    </location>
</feature>
<dbReference type="AlphaFoldDB" id="A0A2U9Q0P0"/>
<evidence type="ECO:0000313" key="9">
    <source>
        <dbReference type="Proteomes" id="UP000011200"/>
    </source>
</evidence>
<feature type="region of interest" description="Disordered" evidence="7">
    <location>
        <begin position="187"/>
        <end position="242"/>
    </location>
</feature>
<evidence type="ECO:0000256" key="7">
    <source>
        <dbReference type="SAM" id="MobiDB-lite"/>
    </source>
</evidence>
<dbReference type="EMBL" id="CP027541">
    <property type="protein sequence ID" value="AWT57613.1"/>
    <property type="molecule type" value="Genomic_DNA"/>
</dbReference>
<dbReference type="SUPFAM" id="SSF48264">
    <property type="entry name" value="Cytochrome P450"/>
    <property type="match status" value="1"/>
</dbReference>
<evidence type="ECO:0000256" key="4">
    <source>
        <dbReference type="ARBA" id="ARBA00023002"/>
    </source>
</evidence>
<evidence type="ECO:0000256" key="6">
    <source>
        <dbReference type="ARBA" id="ARBA00023033"/>
    </source>
</evidence>
<dbReference type="InterPro" id="IPR002397">
    <property type="entry name" value="Cyt_P450_B"/>
</dbReference>
<dbReference type="GO" id="GO:0016705">
    <property type="term" value="F:oxidoreductase activity, acting on paired donors, with incorporation or reduction of molecular oxygen"/>
    <property type="evidence" value="ECO:0007669"/>
    <property type="project" value="InterPro"/>
</dbReference>
<evidence type="ECO:0000313" key="8">
    <source>
        <dbReference type="EMBL" id="AWT57613.1"/>
    </source>
</evidence>
<comment type="similarity">
    <text evidence="1">Belongs to the cytochrome P450 family.</text>
</comment>
<name>A0A2U9Q0P0_MYCSE</name>
<evidence type="ECO:0000256" key="2">
    <source>
        <dbReference type="ARBA" id="ARBA00022617"/>
    </source>
</evidence>